<accession>A0A2Z6MLZ4</accession>
<name>A0A2Z6MLZ4_TRISU</name>
<proteinExistence type="predicted"/>
<dbReference type="AlphaFoldDB" id="A0A2Z6MLZ4"/>
<evidence type="ECO:0000313" key="2">
    <source>
        <dbReference type="EMBL" id="GAU33268.1"/>
    </source>
</evidence>
<organism evidence="2 3">
    <name type="scientific">Trifolium subterraneum</name>
    <name type="common">Subterranean clover</name>
    <dbReference type="NCBI Taxonomy" id="3900"/>
    <lineage>
        <taxon>Eukaryota</taxon>
        <taxon>Viridiplantae</taxon>
        <taxon>Streptophyta</taxon>
        <taxon>Embryophyta</taxon>
        <taxon>Tracheophyta</taxon>
        <taxon>Spermatophyta</taxon>
        <taxon>Magnoliopsida</taxon>
        <taxon>eudicotyledons</taxon>
        <taxon>Gunneridae</taxon>
        <taxon>Pentapetalae</taxon>
        <taxon>rosids</taxon>
        <taxon>fabids</taxon>
        <taxon>Fabales</taxon>
        <taxon>Fabaceae</taxon>
        <taxon>Papilionoideae</taxon>
        <taxon>50 kb inversion clade</taxon>
        <taxon>NPAAA clade</taxon>
        <taxon>Hologalegina</taxon>
        <taxon>IRL clade</taxon>
        <taxon>Trifolieae</taxon>
        <taxon>Trifolium</taxon>
    </lineage>
</organism>
<evidence type="ECO:0000256" key="1">
    <source>
        <dbReference type="SAM" id="MobiDB-lite"/>
    </source>
</evidence>
<keyword evidence="3" id="KW-1185">Reference proteome</keyword>
<gene>
    <name evidence="2" type="ORF">TSUD_279420</name>
</gene>
<evidence type="ECO:0000313" key="3">
    <source>
        <dbReference type="Proteomes" id="UP000242715"/>
    </source>
</evidence>
<sequence>MNISKTNSVSQSNRVVIGREASLYTTRPDGPCVTRPVEDKPKLQRSEKMDDRRRSVVPRRPRWLGYEG</sequence>
<feature type="compositionally biased region" description="Basic and acidic residues" evidence="1">
    <location>
        <begin position="36"/>
        <end position="54"/>
    </location>
</feature>
<dbReference type="EMBL" id="DF973521">
    <property type="protein sequence ID" value="GAU33268.1"/>
    <property type="molecule type" value="Genomic_DNA"/>
</dbReference>
<dbReference type="Proteomes" id="UP000242715">
    <property type="component" value="Unassembled WGS sequence"/>
</dbReference>
<feature type="region of interest" description="Disordered" evidence="1">
    <location>
        <begin position="20"/>
        <end position="68"/>
    </location>
</feature>
<protein>
    <submittedName>
        <fullName evidence="2">Uncharacterized protein</fullName>
    </submittedName>
</protein>
<reference evidence="3" key="1">
    <citation type="journal article" date="2017" name="Front. Plant Sci.">
        <title>Climate Clever Clovers: New Paradigm to Reduce the Environmental Footprint of Ruminants by Breeding Low Methanogenic Forages Utilizing Haplotype Variation.</title>
        <authorList>
            <person name="Kaur P."/>
            <person name="Appels R."/>
            <person name="Bayer P.E."/>
            <person name="Keeble-Gagnere G."/>
            <person name="Wang J."/>
            <person name="Hirakawa H."/>
            <person name="Shirasawa K."/>
            <person name="Vercoe P."/>
            <person name="Stefanova K."/>
            <person name="Durmic Z."/>
            <person name="Nichols P."/>
            <person name="Revell C."/>
            <person name="Isobe S.N."/>
            <person name="Edwards D."/>
            <person name="Erskine W."/>
        </authorList>
    </citation>
    <scope>NUCLEOTIDE SEQUENCE [LARGE SCALE GENOMIC DNA]</scope>
    <source>
        <strain evidence="3">cv. Daliak</strain>
    </source>
</reference>